<dbReference type="Gene3D" id="1.20.1070.10">
    <property type="entry name" value="Rhodopsin 7-helix transmembrane proteins"/>
    <property type="match status" value="1"/>
</dbReference>
<feature type="domain" description="G-protein coupled receptors family 1 profile" evidence="6">
    <location>
        <begin position="48"/>
        <end position="323"/>
    </location>
</feature>
<evidence type="ECO:0000256" key="2">
    <source>
        <dbReference type="ARBA" id="ARBA00022692"/>
    </source>
</evidence>
<dbReference type="Pfam" id="PF10324">
    <property type="entry name" value="7TM_GPCR_Srw"/>
    <property type="match status" value="1"/>
</dbReference>
<dbReference type="RefSeq" id="XP_005103626.1">
    <property type="nucleotide sequence ID" value="XM_005103569.3"/>
</dbReference>
<protein>
    <submittedName>
        <fullName evidence="8">Probable G-protein coupled receptor B0563.6</fullName>
    </submittedName>
</protein>
<dbReference type="PANTHER" id="PTHR46641:SF2">
    <property type="entry name" value="FMRFAMIDE RECEPTOR"/>
    <property type="match status" value="1"/>
</dbReference>
<feature type="transmembrane region" description="Helical" evidence="5">
    <location>
        <begin position="69"/>
        <end position="94"/>
    </location>
</feature>
<dbReference type="InterPro" id="IPR052954">
    <property type="entry name" value="GPCR-Ligand_Int"/>
</dbReference>
<evidence type="ECO:0000256" key="1">
    <source>
        <dbReference type="ARBA" id="ARBA00004370"/>
    </source>
</evidence>
<keyword evidence="4 5" id="KW-0472">Membrane</keyword>
<proteinExistence type="predicted"/>
<evidence type="ECO:0000313" key="7">
    <source>
        <dbReference type="Proteomes" id="UP000694888"/>
    </source>
</evidence>
<evidence type="ECO:0000259" key="6">
    <source>
        <dbReference type="PROSITE" id="PS50262"/>
    </source>
</evidence>
<organism evidence="7 8">
    <name type="scientific">Aplysia californica</name>
    <name type="common">California sea hare</name>
    <dbReference type="NCBI Taxonomy" id="6500"/>
    <lineage>
        <taxon>Eukaryota</taxon>
        <taxon>Metazoa</taxon>
        <taxon>Spiralia</taxon>
        <taxon>Lophotrochozoa</taxon>
        <taxon>Mollusca</taxon>
        <taxon>Gastropoda</taxon>
        <taxon>Heterobranchia</taxon>
        <taxon>Euthyneura</taxon>
        <taxon>Tectipleura</taxon>
        <taxon>Aplysiida</taxon>
        <taxon>Aplysioidea</taxon>
        <taxon>Aplysiidae</taxon>
        <taxon>Aplysia</taxon>
    </lineage>
</organism>
<name>A0ABM0JX47_APLCA</name>
<dbReference type="PANTHER" id="PTHR46641">
    <property type="entry name" value="FMRFAMIDE RECEPTOR-RELATED"/>
    <property type="match status" value="1"/>
</dbReference>
<gene>
    <name evidence="8" type="primary">LOC101859583</name>
</gene>
<feature type="transmembrane region" description="Helical" evidence="5">
    <location>
        <begin position="205"/>
        <end position="230"/>
    </location>
</feature>
<keyword evidence="3 5" id="KW-1133">Transmembrane helix</keyword>
<feature type="transmembrane region" description="Helical" evidence="5">
    <location>
        <begin position="299"/>
        <end position="324"/>
    </location>
</feature>
<sequence>MEQVILENITSGQDSSVAPLVSVTALRTIETAFLVLLSSFVCVFGIFSNIVNLIIFWKHGFRESITVGLTGLAVSDLGAVISGIILSICFNPMIPFSELGVNIIEVQKLVGSRPRVCFARITGLITMYLAFERCLCVAVPLHVKRILTPRRTLAAVMSISALVILIDSPIYAAFRLDWTFSPSKNASELGIVSAPNAKDLQGVSFVISASVQVISFVVLVVLTSVLVVLLKRRSQWRTQVTRSTAGSSHRKDISRQEQKAIRLTIMVATILICSLLPGSLLFFAAFLEPEFNTGRRYQNLYISIWSVISFSEVSNSSANIFVYYKMNTKYRNTFRDLFCRKKDVVTASPGDMSGSVK</sequence>
<dbReference type="InterPro" id="IPR017452">
    <property type="entry name" value="GPCR_Rhodpsn_7TM"/>
</dbReference>
<evidence type="ECO:0000256" key="3">
    <source>
        <dbReference type="ARBA" id="ARBA00022989"/>
    </source>
</evidence>
<keyword evidence="7" id="KW-1185">Reference proteome</keyword>
<dbReference type="PROSITE" id="PS50262">
    <property type="entry name" value="G_PROTEIN_RECEP_F1_2"/>
    <property type="match status" value="1"/>
</dbReference>
<reference evidence="8" key="1">
    <citation type="submission" date="2025-08" db="UniProtKB">
        <authorList>
            <consortium name="RefSeq"/>
        </authorList>
    </citation>
    <scope>IDENTIFICATION</scope>
</reference>
<evidence type="ECO:0000256" key="5">
    <source>
        <dbReference type="SAM" id="Phobius"/>
    </source>
</evidence>
<comment type="subcellular location">
    <subcellularLocation>
        <location evidence="1">Membrane</location>
    </subcellularLocation>
</comment>
<accession>A0ABM0JX47</accession>
<dbReference type="GeneID" id="101859583"/>
<feature type="transmembrane region" description="Helical" evidence="5">
    <location>
        <begin position="153"/>
        <end position="174"/>
    </location>
</feature>
<dbReference type="InterPro" id="IPR019427">
    <property type="entry name" value="7TM_GPCR_serpentine_rcpt_Srw"/>
</dbReference>
<dbReference type="Proteomes" id="UP000694888">
    <property type="component" value="Unplaced"/>
</dbReference>
<evidence type="ECO:0000256" key="4">
    <source>
        <dbReference type="ARBA" id="ARBA00023136"/>
    </source>
</evidence>
<evidence type="ECO:0000313" key="8">
    <source>
        <dbReference type="RefSeq" id="XP_005103626.1"/>
    </source>
</evidence>
<keyword evidence="2 5" id="KW-0812">Transmembrane</keyword>
<feature type="transmembrane region" description="Helical" evidence="5">
    <location>
        <begin position="32"/>
        <end position="57"/>
    </location>
</feature>
<keyword evidence="8" id="KW-0675">Receptor</keyword>
<feature type="transmembrane region" description="Helical" evidence="5">
    <location>
        <begin position="260"/>
        <end position="287"/>
    </location>
</feature>
<dbReference type="SUPFAM" id="SSF81321">
    <property type="entry name" value="Family A G protein-coupled receptor-like"/>
    <property type="match status" value="1"/>
</dbReference>